<dbReference type="EMBL" id="SLWS01000006">
    <property type="protein sequence ID" value="TCO57312.1"/>
    <property type="molecule type" value="Genomic_DNA"/>
</dbReference>
<keyword evidence="1" id="KW-0812">Transmembrane</keyword>
<proteinExistence type="predicted"/>
<sequence>MWPAVVVLVTGWLVLAGLHYFQLRIATTTLFWIAAVYFGPLLSAVPWVVLVGATAIAGRLIWRRARWRGVAAFLVPSVVVGVVVALVNWQYVYKVSWYRLHRSDFAAVARLADDRTWTATAPQGYYGPKLPAEYQYLSTVDSLSRIGVNRGTPVWFLSQWAGIPDGAIGYAHITGDIDETAELDGFGDPVKPTVYLGDGWWWVE</sequence>
<evidence type="ECO:0000256" key="1">
    <source>
        <dbReference type="SAM" id="Phobius"/>
    </source>
</evidence>
<protein>
    <submittedName>
        <fullName evidence="2">Uncharacterized protein</fullName>
    </submittedName>
</protein>
<name>A0A4R2JGA1_9PSEU</name>
<organism evidence="2 3">
    <name type="scientific">Actinocrispum wychmicini</name>
    <dbReference type="NCBI Taxonomy" id="1213861"/>
    <lineage>
        <taxon>Bacteria</taxon>
        <taxon>Bacillati</taxon>
        <taxon>Actinomycetota</taxon>
        <taxon>Actinomycetes</taxon>
        <taxon>Pseudonocardiales</taxon>
        <taxon>Pseudonocardiaceae</taxon>
        <taxon>Actinocrispum</taxon>
    </lineage>
</organism>
<feature type="transmembrane region" description="Helical" evidence="1">
    <location>
        <begin position="70"/>
        <end position="92"/>
    </location>
</feature>
<keyword evidence="1" id="KW-1133">Transmembrane helix</keyword>
<dbReference type="AlphaFoldDB" id="A0A4R2JGA1"/>
<evidence type="ECO:0000313" key="3">
    <source>
        <dbReference type="Proteomes" id="UP000295680"/>
    </source>
</evidence>
<comment type="caution">
    <text evidence="2">The sequence shown here is derived from an EMBL/GenBank/DDBJ whole genome shotgun (WGS) entry which is preliminary data.</text>
</comment>
<dbReference type="Proteomes" id="UP000295680">
    <property type="component" value="Unassembled WGS sequence"/>
</dbReference>
<feature type="transmembrane region" description="Helical" evidence="1">
    <location>
        <begin position="32"/>
        <end position="58"/>
    </location>
</feature>
<accession>A0A4R2JGA1</accession>
<keyword evidence="3" id="KW-1185">Reference proteome</keyword>
<gene>
    <name evidence="2" type="ORF">EV192_106789</name>
</gene>
<reference evidence="2 3" key="1">
    <citation type="submission" date="2019-03" db="EMBL/GenBank/DDBJ databases">
        <title>Genomic Encyclopedia of Type Strains, Phase IV (KMG-IV): sequencing the most valuable type-strain genomes for metagenomic binning, comparative biology and taxonomic classification.</title>
        <authorList>
            <person name="Goeker M."/>
        </authorList>
    </citation>
    <scope>NUCLEOTIDE SEQUENCE [LARGE SCALE GENOMIC DNA]</scope>
    <source>
        <strain evidence="2 3">DSM 45934</strain>
    </source>
</reference>
<evidence type="ECO:0000313" key="2">
    <source>
        <dbReference type="EMBL" id="TCO57312.1"/>
    </source>
</evidence>
<keyword evidence="1" id="KW-0472">Membrane</keyword>